<comment type="caution">
    <text evidence="1">The sequence shown here is derived from an EMBL/GenBank/DDBJ whole genome shotgun (WGS) entry which is preliminary data.</text>
</comment>
<gene>
    <name evidence="1" type="ORF">NM688_g3720</name>
</gene>
<name>A0ACC1T4X6_9APHY</name>
<organism evidence="1 2">
    <name type="scientific">Phlebia brevispora</name>
    <dbReference type="NCBI Taxonomy" id="194682"/>
    <lineage>
        <taxon>Eukaryota</taxon>
        <taxon>Fungi</taxon>
        <taxon>Dikarya</taxon>
        <taxon>Basidiomycota</taxon>
        <taxon>Agaricomycotina</taxon>
        <taxon>Agaricomycetes</taxon>
        <taxon>Polyporales</taxon>
        <taxon>Meruliaceae</taxon>
        <taxon>Phlebia</taxon>
    </lineage>
</organism>
<dbReference type="EMBL" id="JANHOG010000562">
    <property type="protein sequence ID" value="KAJ3553240.1"/>
    <property type="molecule type" value="Genomic_DNA"/>
</dbReference>
<keyword evidence="2" id="KW-1185">Reference proteome</keyword>
<dbReference type="Proteomes" id="UP001148662">
    <property type="component" value="Unassembled WGS sequence"/>
</dbReference>
<sequence length="999" mass="113099">MFALNPLFITAFVIGVVLLHLVRAKRVRRLMPPGPPGVPVLGNALQVPKEQPFRQFAEWAKTYGPVFSLNILGKNVVVLNSLKVARDLLDRRSVIYSGRPRLILANEIILRSNALTLMPYGNRWRKQRRAIHDAMNIREAKIYSAIQEREATNLVRHLLDDPENWIKHCERSVASNVFSIVYGDILAGKDYNGIMSQFWHTVHSISRIASKEVHLVEIFPSMLYIPTWLAKWKRDGESFFGQLSDWFEGFFQDARRTANVQDDQLSFSRRLIKAGDKYGLSSSDSAWLAGITLLAGVDTSCGMLSVFMLVMLWHPEVMHRAQAELDAVIGRDRLPTLEDYDSLPYIVAMVKEMLRGRLAKENHGGVDDWYEDYFIPKDTMILVNLWAMGRDPTEFPDPESFRPERFLDGGKLGTRYQTPFGFGFGRRICPGMHVGMRTLFIDVACLLWALEIEPPLSDDGHPILPDKTEATDDGKTTKALPIYVYVTDYTSLAVFVLTLVSTWMKRHMLRYHMPPSPSGLPLLGNVFQVPLTEAWRTFAQWKVQLGPIFSLNMAGKDMIVLNTLEAAIELLDHRSSNYSDRPRMITAGEIICQDSSVSFVHYGAKWRKMRRATHEVLNPAEVPGALEPACHTVRTLILVVVLPAEIISSSIISSSAYSTTYGEHLSSQESSAIAERNLEFVHILATASLPVTAPYVEIFPALRYVPVWFPGANWKRTALDHSRKMTAMFKEYLDNVKANVQTGNARPCLATRLVEQQEKYGLTEIQDIWLSGTVYIVAAETTAGALSAFILAMVLFPEVLDRAQAEIDAVVGRERVPNIRDLENMPYIQALVKEVHRWFPGVPLGLARRCMQDDWFGDYLIPKGTIILTNIWAMSRDPEYFPDPERFMPERYLYHQKKMTKSMEIALEMNFAFGFGRRICLGKAYANSTLLIMIVTLVWACDIRKAKDDAGNEITPPSSACVDNGLVVRPAPFPCEIVPRHPTVRDIVDTAERDRAQWT</sequence>
<accession>A0ACC1T4X6</accession>
<protein>
    <submittedName>
        <fullName evidence="1">Uncharacterized protein</fullName>
    </submittedName>
</protein>
<evidence type="ECO:0000313" key="1">
    <source>
        <dbReference type="EMBL" id="KAJ3553240.1"/>
    </source>
</evidence>
<evidence type="ECO:0000313" key="2">
    <source>
        <dbReference type="Proteomes" id="UP001148662"/>
    </source>
</evidence>
<reference evidence="1" key="1">
    <citation type="submission" date="2022-07" db="EMBL/GenBank/DDBJ databases">
        <title>Genome Sequence of Phlebia brevispora.</title>
        <authorList>
            <person name="Buettner E."/>
        </authorList>
    </citation>
    <scope>NUCLEOTIDE SEQUENCE</scope>
    <source>
        <strain evidence="1">MPL23</strain>
    </source>
</reference>
<proteinExistence type="predicted"/>